<accession>A0A183VAG6</accession>
<reference evidence="9" key="1">
    <citation type="submission" date="2016-06" db="UniProtKB">
        <authorList>
            <consortium name="WormBaseParasite"/>
        </authorList>
    </citation>
    <scope>IDENTIFICATION</scope>
</reference>
<evidence type="ECO:0000313" key="7">
    <source>
        <dbReference type="EMBL" id="VDM49057.1"/>
    </source>
</evidence>
<proteinExistence type="inferred from homology"/>
<gene>
    <name evidence="7" type="ORF">TCNE_LOCUS17736</name>
</gene>
<dbReference type="GO" id="GO:0016020">
    <property type="term" value="C:membrane"/>
    <property type="evidence" value="ECO:0007669"/>
    <property type="project" value="UniProtKB-SubCell"/>
</dbReference>
<dbReference type="InterPro" id="IPR002213">
    <property type="entry name" value="UDP_glucos_trans"/>
</dbReference>
<dbReference type="PROSITE" id="PS00375">
    <property type="entry name" value="UDPGT"/>
    <property type="match status" value="1"/>
</dbReference>
<dbReference type="PANTHER" id="PTHR48043">
    <property type="entry name" value="EG:EG0003.4 PROTEIN-RELATED"/>
    <property type="match status" value="1"/>
</dbReference>
<evidence type="ECO:0000256" key="2">
    <source>
        <dbReference type="ARBA" id="ARBA00022676"/>
    </source>
</evidence>
<dbReference type="AlphaFoldDB" id="A0A183VAG6"/>
<dbReference type="WBParaSite" id="TCNE_0001773701-mRNA-1">
    <property type="protein sequence ID" value="TCNE_0001773701-mRNA-1"/>
    <property type="gene ID" value="TCNE_0001773701"/>
</dbReference>
<comment type="similarity">
    <text evidence="1 5">Belongs to the UDP-glycosyltransferase family.</text>
</comment>
<dbReference type="GO" id="GO:0015020">
    <property type="term" value="F:glucuronosyltransferase activity"/>
    <property type="evidence" value="ECO:0007669"/>
    <property type="project" value="UniProtKB-EC"/>
</dbReference>
<keyword evidence="6" id="KW-0812">Transmembrane</keyword>
<evidence type="ECO:0000256" key="1">
    <source>
        <dbReference type="ARBA" id="ARBA00009995"/>
    </source>
</evidence>
<dbReference type="Pfam" id="PF00201">
    <property type="entry name" value="UDPGT"/>
    <property type="match status" value="2"/>
</dbReference>
<dbReference type="CDD" id="cd03784">
    <property type="entry name" value="GT1_Gtf-like"/>
    <property type="match status" value="1"/>
</dbReference>
<dbReference type="Proteomes" id="UP000050794">
    <property type="component" value="Unassembled WGS sequence"/>
</dbReference>
<dbReference type="InterPro" id="IPR035595">
    <property type="entry name" value="UDP_glycos_trans_CS"/>
</dbReference>
<sequence>MLATWSGDEMNYGERAKNLFVQAFTSHILLPFLRSYQQAVFIDKFGNDFPSLMALASKTSFVFINSNELFELPRLLSHKIVYIGGIALRPHKKVPEEYSKLLSERDGSVLFSLGSLAKTSLMPLEMKNAFIEAFAKFPNYTFIWKVDADAINDPILKRYPNIKAVSWMPQYDLLRDGRLNAFITHGGLNSINEAIVAGVPMIVIPLFADQNLNAATAVKRGLAYPLDKWNITTEHVTSALKALLLDRRFHLLTLILLFSKLRIHRLMVGRVDRKFNFQQASSIPNTNSQHMLCIPNNGIIRRGGKVSCIFEQNRDWPSPLGCKINFYSYADNAKLLSRMLAKKPRKPREDFLHYVEFASEFKSVGDNLQLHAVYLNFIQLHCLDIIVPAVIVMILFVYMIFVMTRRVLRRVVKLKKE</sequence>
<comment type="subcellular location">
    <subcellularLocation>
        <location evidence="6">Membrane</location>
        <topology evidence="6">Single-pass membrane protein</topology>
    </subcellularLocation>
</comment>
<evidence type="ECO:0000256" key="3">
    <source>
        <dbReference type="ARBA" id="ARBA00022679"/>
    </source>
</evidence>
<dbReference type="InterPro" id="IPR050271">
    <property type="entry name" value="UDP-glycosyltransferase"/>
</dbReference>
<evidence type="ECO:0000313" key="8">
    <source>
        <dbReference type="Proteomes" id="UP000050794"/>
    </source>
</evidence>
<dbReference type="SUPFAM" id="SSF53756">
    <property type="entry name" value="UDP-Glycosyltransferase/glycogen phosphorylase"/>
    <property type="match status" value="1"/>
</dbReference>
<name>A0A183VAG6_TOXCA</name>
<keyword evidence="8" id="KW-1185">Reference proteome</keyword>
<protein>
    <recommendedName>
        <fullName evidence="6">UDP-glucuronosyltransferase</fullName>
        <ecNumber evidence="6">2.4.1.17</ecNumber>
    </recommendedName>
</protein>
<organism evidence="8 9">
    <name type="scientific">Toxocara canis</name>
    <name type="common">Canine roundworm</name>
    <dbReference type="NCBI Taxonomy" id="6265"/>
    <lineage>
        <taxon>Eukaryota</taxon>
        <taxon>Metazoa</taxon>
        <taxon>Ecdysozoa</taxon>
        <taxon>Nematoda</taxon>
        <taxon>Chromadorea</taxon>
        <taxon>Rhabditida</taxon>
        <taxon>Spirurina</taxon>
        <taxon>Ascaridomorpha</taxon>
        <taxon>Ascaridoidea</taxon>
        <taxon>Toxocaridae</taxon>
        <taxon>Toxocara</taxon>
    </lineage>
</organism>
<dbReference type="EC" id="2.4.1.17" evidence="6"/>
<evidence type="ECO:0000313" key="9">
    <source>
        <dbReference type="WBParaSite" id="TCNE_0001773701-mRNA-1"/>
    </source>
</evidence>
<evidence type="ECO:0000256" key="4">
    <source>
        <dbReference type="ARBA" id="ARBA00047475"/>
    </source>
</evidence>
<dbReference type="EMBL" id="UYWY01024737">
    <property type="protein sequence ID" value="VDM49057.1"/>
    <property type="molecule type" value="Genomic_DNA"/>
</dbReference>
<dbReference type="PANTHER" id="PTHR48043:SF145">
    <property type="entry name" value="FI06409P-RELATED"/>
    <property type="match status" value="1"/>
</dbReference>
<keyword evidence="6" id="KW-1133">Transmembrane helix</keyword>
<comment type="catalytic activity">
    <reaction evidence="4 6">
        <text>glucuronate acceptor + UDP-alpha-D-glucuronate = acceptor beta-D-glucuronoside + UDP + H(+)</text>
        <dbReference type="Rhea" id="RHEA:21032"/>
        <dbReference type="ChEBI" id="CHEBI:15378"/>
        <dbReference type="ChEBI" id="CHEBI:58052"/>
        <dbReference type="ChEBI" id="CHEBI:58223"/>
        <dbReference type="ChEBI" id="CHEBI:132367"/>
        <dbReference type="ChEBI" id="CHEBI:132368"/>
        <dbReference type="EC" id="2.4.1.17"/>
    </reaction>
</comment>
<evidence type="ECO:0000256" key="6">
    <source>
        <dbReference type="RuleBase" id="RU362059"/>
    </source>
</evidence>
<keyword evidence="6" id="KW-0472">Membrane</keyword>
<evidence type="ECO:0000256" key="5">
    <source>
        <dbReference type="RuleBase" id="RU003718"/>
    </source>
</evidence>
<keyword evidence="2 5" id="KW-0328">Glycosyltransferase</keyword>
<feature type="transmembrane region" description="Helical" evidence="6">
    <location>
        <begin position="385"/>
        <end position="408"/>
    </location>
</feature>
<dbReference type="Gene3D" id="3.40.50.2000">
    <property type="entry name" value="Glycogen Phosphorylase B"/>
    <property type="match status" value="1"/>
</dbReference>
<keyword evidence="3 5" id="KW-0808">Transferase</keyword>
<reference evidence="7 8" key="2">
    <citation type="submission" date="2018-11" db="EMBL/GenBank/DDBJ databases">
        <authorList>
            <consortium name="Pathogen Informatics"/>
        </authorList>
    </citation>
    <scope>NUCLEOTIDE SEQUENCE [LARGE SCALE GENOMIC DNA]</scope>
</reference>
<dbReference type="FunFam" id="3.40.50.2000:FF:000021">
    <property type="entry name" value="UDP-glucuronosyltransferase"/>
    <property type="match status" value="1"/>
</dbReference>